<dbReference type="STRING" id="1302272.FC96_GL000047"/>
<organism evidence="7 8">
    <name type="scientific">Secundilactobacillus kimchicus JCM 15530</name>
    <dbReference type="NCBI Taxonomy" id="1302272"/>
    <lineage>
        <taxon>Bacteria</taxon>
        <taxon>Bacillati</taxon>
        <taxon>Bacillota</taxon>
        <taxon>Bacilli</taxon>
        <taxon>Lactobacillales</taxon>
        <taxon>Lactobacillaceae</taxon>
        <taxon>Secundilactobacillus</taxon>
    </lineage>
</organism>
<evidence type="ECO:0000313" key="8">
    <source>
        <dbReference type="Proteomes" id="UP000050911"/>
    </source>
</evidence>
<sequence length="162" mass="18248">MMTTSQKSNINWLYLLLFVIMTEAVGIVSSLFSGNVKQIYNSLLLPPLSPPDFIFGPVWSILYALIGVAGYLAVSQSTNHERPLNITLFFGQLTVNFFWSIIFFGAAAYWISFVIIVLLDGLVIMAIAKFNRTSHLAAWLLVPYLFWILFATYLNVGVAWLN</sequence>
<dbReference type="Pfam" id="PF03073">
    <property type="entry name" value="TspO_MBR"/>
    <property type="match status" value="1"/>
</dbReference>
<dbReference type="FunFam" id="1.20.1260.100:FF:000001">
    <property type="entry name" value="translocator protein 2"/>
    <property type="match status" value="1"/>
</dbReference>
<evidence type="ECO:0000256" key="5">
    <source>
        <dbReference type="ARBA" id="ARBA00023136"/>
    </source>
</evidence>
<dbReference type="RefSeq" id="WP_082593107.1">
    <property type="nucleotide sequence ID" value="NZ_AZCX01000001.1"/>
</dbReference>
<dbReference type="PIRSF" id="PIRSF005859">
    <property type="entry name" value="PBR"/>
    <property type="match status" value="1"/>
</dbReference>
<dbReference type="PANTHER" id="PTHR10057">
    <property type="entry name" value="PERIPHERAL-TYPE BENZODIAZEPINE RECEPTOR"/>
    <property type="match status" value="1"/>
</dbReference>
<evidence type="ECO:0000256" key="4">
    <source>
        <dbReference type="ARBA" id="ARBA00022989"/>
    </source>
</evidence>
<evidence type="ECO:0000256" key="6">
    <source>
        <dbReference type="SAM" id="Phobius"/>
    </source>
</evidence>
<proteinExistence type="inferred from homology"/>
<feature type="transmembrane region" description="Helical" evidence="6">
    <location>
        <begin position="140"/>
        <end position="161"/>
    </location>
</feature>
<accession>A0A0R1HS69</accession>
<evidence type="ECO:0000313" key="7">
    <source>
        <dbReference type="EMBL" id="KRK49131.1"/>
    </source>
</evidence>
<name>A0A0R1HS69_9LACO</name>
<dbReference type="GO" id="GO:0033013">
    <property type="term" value="P:tetrapyrrole metabolic process"/>
    <property type="evidence" value="ECO:0007669"/>
    <property type="project" value="UniProtKB-ARBA"/>
</dbReference>
<dbReference type="CDD" id="cd15904">
    <property type="entry name" value="TSPO_MBR"/>
    <property type="match status" value="1"/>
</dbReference>
<dbReference type="EMBL" id="AZCX01000001">
    <property type="protein sequence ID" value="KRK49131.1"/>
    <property type="molecule type" value="Genomic_DNA"/>
</dbReference>
<evidence type="ECO:0000256" key="1">
    <source>
        <dbReference type="ARBA" id="ARBA00004141"/>
    </source>
</evidence>
<keyword evidence="5 6" id="KW-0472">Membrane</keyword>
<evidence type="ECO:0000256" key="3">
    <source>
        <dbReference type="ARBA" id="ARBA00022692"/>
    </source>
</evidence>
<dbReference type="AlphaFoldDB" id="A0A0R1HS69"/>
<dbReference type="InterPro" id="IPR038330">
    <property type="entry name" value="TspO/MBR-related_sf"/>
</dbReference>
<comment type="caution">
    <text evidence="7">The sequence shown here is derived from an EMBL/GenBank/DDBJ whole genome shotgun (WGS) entry which is preliminary data.</text>
</comment>
<keyword evidence="3 6" id="KW-0812">Transmembrane</keyword>
<protein>
    <submittedName>
        <fullName evidence="7">Tryptophan-rich sensory protein</fullName>
    </submittedName>
</protein>
<evidence type="ECO:0000256" key="2">
    <source>
        <dbReference type="ARBA" id="ARBA00007524"/>
    </source>
</evidence>
<gene>
    <name evidence="7" type="ORF">FC96_GL000047</name>
</gene>
<feature type="transmembrane region" description="Helical" evidence="6">
    <location>
        <begin position="53"/>
        <end position="74"/>
    </location>
</feature>
<dbReference type="PANTHER" id="PTHR10057:SF0">
    <property type="entry name" value="TRANSLOCATOR PROTEIN"/>
    <property type="match status" value="1"/>
</dbReference>
<dbReference type="PATRIC" id="fig|1302272.5.peg.47"/>
<dbReference type="InterPro" id="IPR004307">
    <property type="entry name" value="TspO_MBR"/>
</dbReference>
<reference evidence="7 8" key="1">
    <citation type="journal article" date="2015" name="Genome Announc.">
        <title>Expanding the biotechnology potential of lactobacilli through comparative genomics of 213 strains and associated genera.</title>
        <authorList>
            <person name="Sun Z."/>
            <person name="Harris H.M."/>
            <person name="McCann A."/>
            <person name="Guo C."/>
            <person name="Argimon S."/>
            <person name="Zhang W."/>
            <person name="Yang X."/>
            <person name="Jeffery I.B."/>
            <person name="Cooney J.C."/>
            <person name="Kagawa T.F."/>
            <person name="Liu W."/>
            <person name="Song Y."/>
            <person name="Salvetti E."/>
            <person name="Wrobel A."/>
            <person name="Rasinkangas P."/>
            <person name="Parkhill J."/>
            <person name="Rea M.C."/>
            <person name="O'Sullivan O."/>
            <person name="Ritari J."/>
            <person name="Douillard F.P."/>
            <person name="Paul Ross R."/>
            <person name="Yang R."/>
            <person name="Briner A.E."/>
            <person name="Felis G.E."/>
            <person name="de Vos W.M."/>
            <person name="Barrangou R."/>
            <person name="Klaenhammer T.R."/>
            <person name="Caufield P.W."/>
            <person name="Cui Y."/>
            <person name="Zhang H."/>
            <person name="O'Toole P.W."/>
        </authorList>
    </citation>
    <scope>NUCLEOTIDE SEQUENCE [LARGE SCALE GENOMIC DNA]</scope>
    <source>
        <strain evidence="7 8">JCM 15530</strain>
    </source>
</reference>
<dbReference type="GO" id="GO:0016020">
    <property type="term" value="C:membrane"/>
    <property type="evidence" value="ECO:0007669"/>
    <property type="project" value="UniProtKB-SubCell"/>
</dbReference>
<dbReference type="Proteomes" id="UP000050911">
    <property type="component" value="Unassembled WGS sequence"/>
</dbReference>
<keyword evidence="8" id="KW-1185">Reference proteome</keyword>
<keyword evidence="4 6" id="KW-1133">Transmembrane helix</keyword>
<comment type="subcellular location">
    <subcellularLocation>
        <location evidence="1">Membrane</location>
        <topology evidence="1">Multi-pass membrane protein</topology>
    </subcellularLocation>
</comment>
<comment type="similarity">
    <text evidence="2">Belongs to the TspO/BZRP family.</text>
</comment>
<feature type="transmembrane region" description="Helical" evidence="6">
    <location>
        <begin position="12"/>
        <end position="33"/>
    </location>
</feature>
<dbReference type="Gene3D" id="1.20.1260.100">
    <property type="entry name" value="TspO/MBR protein"/>
    <property type="match status" value="1"/>
</dbReference>